<dbReference type="InterPro" id="IPR013830">
    <property type="entry name" value="SGNH_hydro"/>
</dbReference>
<dbReference type="GO" id="GO:0004622">
    <property type="term" value="F:phosphatidylcholine lysophospholipase activity"/>
    <property type="evidence" value="ECO:0007669"/>
    <property type="project" value="TreeGrafter"/>
</dbReference>
<name>A0AA86MW47_9BACT</name>
<feature type="domain" description="SGNH hydrolase-type esterase" evidence="1">
    <location>
        <begin position="56"/>
        <end position="217"/>
    </location>
</feature>
<sequence>MKHRAIFTLGLLLGMAHLFGSFGTQGLSTHQRVWASSRGVETETAPHGEDRPRIVAFGNSLTAGLGVPRGQTYPALLQQRLEATGHKYRVINAGVSGDTTAGGLRRVPWILKNLPAIVILELGANDGLRGLSLDQTKANLEEIIRRLREARVTVVLAGMKLPPNYGAEYTKRFEALYVDLARRYNLALIPFFLDGVAADPALNQPDGIHPTGEGYRRIVDTVFTTIEPLLSKQRRPQGPS</sequence>
<dbReference type="PANTHER" id="PTHR30383">
    <property type="entry name" value="THIOESTERASE 1/PROTEASE 1/LYSOPHOSPHOLIPASE L1"/>
    <property type="match status" value="1"/>
</dbReference>
<organism evidence="2 3">
    <name type="scientific">Nitrospira tepida</name>
    <dbReference type="NCBI Taxonomy" id="2973512"/>
    <lineage>
        <taxon>Bacteria</taxon>
        <taxon>Pseudomonadati</taxon>
        <taxon>Nitrospirota</taxon>
        <taxon>Nitrospiria</taxon>
        <taxon>Nitrospirales</taxon>
        <taxon>Nitrospiraceae</taxon>
        <taxon>Nitrospira</taxon>
    </lineage>
</organism>
<dbReference type="Pfam" id="PF13472">
    <property type="entry name" value="Lipase_GDSL_2"/>
    <property type="match status" value="1"/>
</dbReference>
<dbReference type="SUPFAM" id="SSF52266">
    <property type="entry name" value="SGNH hydrolase"/>
    <property type="match status" value="1"/>
</dbReference>
<dbReference type="Proteomes" id="UP001179121">
    <property type="component" value="Chromosome"/>
</dbReference>
<dbReference type="Gene3D" id="3.40.50.1110">
    <property type="entry name" value="SGNH hydrolase"/>
    <property type="match status" value="1"/>
</dbReference>
<gene>
    <name evidence="2" type="ORF">DNFV4_00548</name>
</gene>
<dbReference type="KEGG" id="nti:DNFV4_00548"/>
<protein>
    <submittedName>
        <fullName evidence="2">Arylesterase</fullName>
    </submittedName>
</protein>
<evidence type="ECO:0000313" key="3">
    <source>
        <dbReference type="Proteomes" id="UP001179121"/>
    </source>
</evidence>
<dbReference type="RefSeq" id="WP_289267124.1">
    <property type="nucleotide sequence ID" value="NZ_OX365700.1"/>
</dbReference>
<proteinExistence type="predicted"/>
<dbReference type="InterPro" id="IPR051532">
    <property type="entry name" value="Ester_Hydrolysis_Enzymes"/>
</dbReference>
<keyword evidence="3" id="KW-1185">Reference proteome</keyword>
<dbReference type="AlphaFoldDB" id="A0AA86MW47"/>
<evidence type="ECO:0000313" key="2">
    <source>
        <dbReference type="EMBL" id="CAI4030123.1"/>
    </source>
</evidence>
<accession>A0AA86MW47</accession>
<dbReference type="InterPro" id="IPR036514">
    <property type="entry name" value="SGNH_hydro_sf"/>
</dbReference>
<reference evidence="2" key="1">
    <citation type="submission" date="2022-10" db="EMBL/GenBank/DDBJ databases">
        <authorList>
            <person name="Koch H."/>
        </authorList>
    </citation>
    <scope>NUCLEOTIDE SEQUENCE</scope>
    <source>
        <strain evidence="2">DNF</strain>
    </source>
</reference>
<dbReference type="PANTHER" id="PTHR30383:SF24">
    <property type="entry name" value="THIOESTERASE 1_PROTEASE 1_LYSOPHOSPHOLIPASE L1"/>
    <property type="match status" value="1"/>
</dbReference>
<dbReference type="EMBL" id="OX365700">
    <property type="protein sequence ID" value="CAI4030123.1"/>
    <property type="molecule type" value="Genomic_DNA"/>
</dbReference>
<evidence type="ECO:0000259" key="1">
    <source>
        <dbReference type="Pfam" id="PF13472"/>
    </source>
</evidence>
<dbReference type="CDD" id="cd01822">
    <property type="entry name" value="Lysophospholipase_L1_like"/>
    <property type="match status" value="1"/>
</dbReference>